<feature type="domain" description="Molybdopterin oxidoreductase" evidence="7">
    <location>
        <begin position="18"/>
        <end position="412"/>
    </location>
</feature>
<name>A0A328VGK7_9CHLR</name>
<evidence type="ECO:0000256" key="1">
    <source>
        <dbReference type="ARBA" id="ARBA00001966"/>
    </source>
</evidence>
<reference evidence="9 10" key="1">
    <citation type="submission" date="2016-08" db="EMBL/GenBank/DDBJ databases">
        <title>Analysis of Carbohydrate Active Enzymes in Thermogemmatispora T81 Reveals Carbohydrate Degradation Ability.</title>
        <authorList>
            <person name="Tomazini A."/>
            <person name="Lal S."/>
            <person name="Stott M."/>
            <person name="Henrissat B."/>
            <person name="Polikarpov I."/>
            <person name="Sparling R."/>
            <person name="Levin D.B."/>
        </authorList>
    </citation>
    <scope>NUCLEOTIDE SEQUENCE [LARGE SCALE GENOMIC DNA]</scope>
    <source>
        <strain evidence="9 10">T81</strain>
    </source>
</reference>
<dbReference type="GO" id="GO:0030313">
    <property type="term" value="C:cell envelope"/>
    <property type="evidence" value="ECO:0007669"/>
    <property type="project" value="UniProtKB-SubCell"/>
</dbReference>
<accession>A0A328VGK7</accession>
<sequence>MPGLGTTFGRGGATTFPQDLVNSDCILIMGSNMAEAHPVAFANVVKAKERGAKVIHIDPHFSRTSALANLYVPIRAGSDIVFLGAIIRYLLEQKAFFQEYVLHYTNIATLIREDFRDAEDLDGVFSGYDPETGTYDPTSWDYERDADGRPLSDPTLEHPRCVYQIMRRHYARYTPELVEQVCGVPRALWQQVVDTLIANSGRERTSAICYAVGWTQQSKGVQIIRTAAMLQLLLGNIGRPGGGVMALRGHASIQGSTDVPTLYDLLSGYMPQPAALLAPGPGTRRPRSEEVQAPVAGEEMRPVGPSQQTLAEYIAAVGQKTGWWANLPAYIRSLLKAWYGSYADEEEGERSYRFLPKIIGDHSHLATSYEMLDGKVRGYFLFGQNPAAGSTNARMQRKALAQLDWLVVRDLYEVESAAFWYRGPEGEVVEPRQIKTEVFLLPAAASTEKEGSFTNTQRLLQWRDKAVDPPGDARSDLWFVYHLGKRLKALYADSPHERDLPIKALTWDYERETPEPGSRILDEPDALLVLKEINGYYARTPDGKEHSLREAPHVPDFTVLKADGSTACGSWIYSGVYPEPGRNRAASRDPSGYTFPNWGFAWPANRRILYNRASADPQGRPWSERKKYIWWDEERRQWTGYDVPDFPLRKPPDYTPPPGATGIDAHSGSDPFIMKPDGKGWLFAPTGLKDGPLPTHYEAAEAPITNPLYHRQSNPAARYYRDRPDNRLAAVGDERYPIVATTYRLTEHHLSGPMTRWLPWLNALQPALFVEISPELAAERQIRHGDQVIISTPRGEIQARALVTRRLRPLRLNGRIVHQIGLPFHWGFQGKATGSITNDLTHMVLEPNVSIEEAKAFLCDVRPARGRS</sequence>
<dbReference type="PANTHER" id="PTHR43598">
    <property type="entry name" value="TUNGSTEN-CONTAINING FORMYLMETHANOFURAN DEHYDROGENASE 2 SUBUNIT B"/>
    <property type="match status" value="1"/>
</dbReference>
<dbReference type="GO" id="GO:0030151">
    <property type="term" value="F:molybdenum ion binding"/>
    <property type="evidence" value="ECO:0007669"/>
    <property type="project" value="TreeGrafter"/>
</dbReference>
<dbReference type="Pfam" id="PF01568">
    <property type="entry name" value="Molydop_binding"/>
    <property type="match status" value="1"/>
</dbReference>
<proteinExistence type="inferred from homology"/>
<comment type="cofactor">
    <cofactor evidence="1">
        <name>[4Fe-4S] cluster</name>
        <dbReference type="ChEBI" id="CHEBI:49883"/>
    </cofactor>
</comment>
<evidence type="ECO:0000256" key="3">
    <source>
        <dbReference type="ARBA" id="ARBA00010312"/>
    </source>
</evidence>
<organism evidence="9 10">
    <name type="scientific">Thermogemmatispora tikiterensis</name>
    <dbReference type="NCBI Taxonomy" id="1825093"/>
    <lineage>
        <taxon>Bacteria</taxon>
        <taxon>Bacillati</taxon>
        <taxon>Chloroflexota</taxon>
        <taxon>Ktedonobacteria</taxon>
        <taxon>Thermogemmatisporales</taxon>
        <taxon>Thermogemmatisporaceae</taxon>
        <taxon>Thermogemmatispora</taxon>
    </lineage>
</organism>
<dbReference type="GO" id="GO:0009061">
    <property type="term" value="P:anaerobic respiration"/>
    <property type="evidence" value="ECO:0007669"/>
    <property type="project" value="TreeGrafter"/>
</dbReference>
<keyword evidence="6" id="KW-0560">Oxidoreductase</keyword>
<evidence type="ECO:0000259" key="8">
    <source>
        <dbReference type="Pfam" id="PF01568"/>
    </source>
</evidence>
<dbReference type="Proteomes" id="UP000248706">
    <property type="component" value="Unassembled WGS sequence"/>
</dbReference>
<dbReference type="GO" id="GO:0009055">
    <property type="term" value="F:electron transfer activity"/>
    <property type="evidence" value="ECO:0007669"/>
    <property type="project" value="TreeGrafter"/>
</dbReference>
<evidence type="ECO:0000259" key="7">
    <source>
        <dbReference type="Pfam" id="PF00384"/>
    </source>
</evidence>
<dbReference type="EMBL" id="MCIF01000002">
    <property type="protein sequence ID" value="RAQ95232.1"/>
    <property type="molecule type" value="Genomic_DNA"/>
</dbReference>
<evidence type="ECO:0000313" key="9">
    <source>
        <dbReference type="EMBL" id="RAQ95232.1"/>
    </source>
</evidence>
<dbReference type="InterPro" id="IPR009010">
    <property type="entry name" value="Asp_de-COase-like_dom_sf"/>
</dbReference>
<keyword evidence="5" id="KW-0479">Metal-binding</keyword>
<dbReference type="SUPFAM" id="SSF50692">
    <property type="entry name" value="ADC-like"/>
    <property type="match status" value="1"/>
</dbReference>
<dbReference type="AlphaFoldDB" id="A0A328VGK7"/>
<dbReference type="InterPro" id="IPR006656">
    <property type="entry name" value="Mopterin_OxRdtase"/>
</dbReference>
<dbReference type="GO" id="GO:0051539">
    <property type="term" value="F:4 iron, 4 sulfur cluster binding"/>
    <property type="evidence" value="ECO:0007669"/>
    <property type="project" value="UniProtKB-KW"/>
</dbReference>
<dbReference type="Gene3D" id="3.40.228.10">
    <property type="entry name" value="Dimethylsulfoxide Reductase, domain 2"/>
    <property type="match status" value="2"/>
</dbReference>
<dbReference type="SUPFAM" id="SSF53706">
    <property type="entry name" value="Formate dehydrogenase/DMSO reductase, domains 1-3"/>
    <property type="match status" value="1"/>
</dbReference>
<dbReference type="GO" id="GO:0043546">
    <property type="term" value="F:molybdopterin cofactor binding"/>
    <property type="evidence" value="ECO:0007669"/>
    <property type="project" value="InterPro"/>
</dbReference>
<evidence type="ECO:0000256" key="5">
    <source>
        <dbReference type="ARBA" id="ARBA00022723"/>
    </source>
</evidence>
<keyword evidence="10" id="KW-1185">Reference proteome</keyword>
<comment type="subcellular location">
    <subcellularLocation>
        <location evidence="2">Cell envelope</location>
    </subcellularLocation>
</comment>
<evidence type="ECO:0000256" key="6">
    <source>
        <dbReference type="ARBA" id="ARBA00023002"/>
    </source>
</evidence>
<comment type="similarity">
    <text evidence="3">Belongs to the prokaryotic molybdopterin-containing oxidoreductase family.</text>
</comment>
<feature type="domain" description="Molybdopterin dinucleotide-binding" evidence="8">
    <location>
        <begin position="740"/>
        <end position="855"/>
    </location>
</feature>
<dbReference type="CDD" id="cd02792">
    <property type="entry name" value="MopB_CT_Formate-Dh-Na-like"/>
    <property type="match status" value="1"/>
</dbReference>
<keyword evidence="4" id="KW-0004">4Fe-4S</keyword>
<feature type="domain" description="Molybdopterin oxidoreductase" evidence="7">
    <location>
        <begin position="440"/>
        <end position="485"/>
    </location>
</feature>
<evidence type="ECO:0000313" key="10">
    <source>
        <dbReference type="Proteomes" id="UP000248706"/>
    </source>
</evidence>
<dbReference type="GO" id="GO:0016491">
    <property type="term" value="F:oxidoreductase activity"/>
    <property type="evidence" value="ECO:0007669"/>
    <property type="project" value="UniProtKB-KW"/>
</dbReference>
<protein>
    <submittedName>
        <fullName evidence="9">Formate dehydrogenase</fullName>
    </submittedName>
</protein>
<dbReference type="PANTHER" id="PTHR43598:SF1">
    <property type="entry name" value="FORMATE DEHYDROGENASE-O MAJOR SUBUNIT"/>
    <property type="match status" value="1"/>
</dbReference>
<evidence type="ECO:0000256" key="4">
    <source>
        <dbReference type="ARBA" id="ARBA00022485"/>
    </source>
</evidence>
<dbReference type="Gene3D" id="3.40.50.740">
    <property type="match status" value="1"/>
</dbReference>
<comment type="caution">
    <text evidence="9">The sequence shown here is derived from an EMBL/GenBank/DDBJ whole genome shotgun (WGS) entry which is preliminary data.</text>
</comment>
<dbReference type="InterPro" id="IPR006657">
    <property type="entry name" value="MoPterin_dinucl-bd_dom"/>
</dbReference>
<dbReference type="Gene3D" id="2.40.40.20">
    <property type="match status" value="1"/>
</dbReference>
<dbReference type="Pfam" id="PF00384">
    <property type="entry name" value="Molybdopterin"/>
    <property type="match status" value="2"/>
</dbReference>
<keyword evidence="4" id="KW-0408">Iron</keyword>
<gene>
    <name evidence="9" type="ORF">A4R35_06770</name>
</gene>
<keyword evidence="4" id="KW-0411">Iron-sulfur</keyword>
<evidence type="ECO:0000256" key="2">
    <source>
        <dbReference type="ARBA" id="ARBA00004196"/>
    </source>
</evidence>